<feature type="compositionally biased region" description="Basic and acidic residues" evidence="1">
    <location>
        <begin position="48"/>
        <end position="57"/>
    </location>
</feature>
<feature type="non-terminal residue" evidence="2">
    <location>
        <position position="1"/>
    </location>
</feature>
<evidence type="ECO:0000313" key="3">
    <source>
        <dbReference type="Proteomes" id="UP000059680"/>
    </source>
</evidence>
<dbReference type="Gramene" id="Os12t0539333-01">
    <property type="protein sequence ID" value="Os12t0539333-01"/>
    <property type="gene ID" value="Os12g0539333"/>
</dbReference>
<dbReference type="EMBL" id="AP014968">
    <property type="protein sequence ID" value="BAT17487.1"/>
    <property type="molecule type" value="Genomic_DNA"/>
</dbReference>
<dbReference type="ExpressionAtlas" id="A0A0P0YAU6">
    <property type="expression patterns" value="baseline and differential"/>
</dbReference>
<gene>
    <name evidence="2" type="ordered locus">Os12g0539333</name>
    <name evidence="2" type="ORF">OSNPB_120539333</name>
</gene>
<dbReference type="PaxDb" id="39947-A0A0P0YAU6"/>
<feature type="compositionally biased region" description="Polar residues" evidence="1">
    <location>
        <begin position="124"/>
        <end position="135"/>
    </location>
</feature>
<name>A0A0P0YAU6_ORYSJ</name>
<proteinExistence type="predicted"/>
<organism evidence="2 3">
    <name type="scientific">Oryza sativa subsp. japonica</name>
    <name type="common">Rice</name>
    <dbReference type="NCBI Taxonomy" id="39947"/>
    <lineage>
        <taxon>Eukaryota</taxon>
        <taxon>Viridiplantae</taxon>
        <taxon>Streptophyta</taxon>
        <taxon>Embryophyta</taxon>
        <taxon>Tracheophyta</taxon>
        <taxon>Spermatophyta</taxon>
        <taxon>Magnoliopsida</taxon>
        <taxon>Liliopsida</taxon>
        <taxon>Poales</taxon>
        <taxon>Poaceae</taxon>
        <taxon>BOP clade</taxon>
        <taxon>Oryzoideae</taxon>
        <taxon>Oryzeae</taxon>
        <taxon>Oryzinae</taxon>
        <taxon>Oryza</taxon>
        <taxon>Oryza sativa</taxon>
    </lineage>
</organism>
<keyword evidence="3" id="KW-1185">Reference proteome</keyword>
<sequence length="233" mass="25508">RPDRSASPRPTSSLHPSHSLTPSAAQPPAPSIRFRRPAFAAGTPHRRPPLDPPDRRRPSPPTSSRSTPPLPDTAAVASPRPLHSRTPPPPPRHAGSTPGRCRRRLASPDPGRRRDSRRRPGATPTATLPRSSRQSPIHIRGRCRPPIHIHIEDSQGSKRQPPLRALPTASAARITDLLHADYLLRGRCRPPIHSEDSRGQLNHIHTAVPGGEPQGFVTSGWEFNSNVHKLVLN</sequence>
<dbReference type="AlphaFoldDB" id="A0A0P0YAU6"/>
<reference evidence="3" key="1">
    <citation type="journal article" date="2005" name="Nature">
        <title>The map-based sequence of the rice genome.</title>
        <authorList>
            <consortium name="International rice genome sequencing project (IRGSP)"/>
            <person name="Matsumoto T."/>
            <person name="Wu J."/>
            <person name="Kanamori H."/>
            <person name="Katayose Y."/>
            <person name="Fujisawa M."/>
            <person name="Namiki N."/>
            <person name="Mizuno H."/>
            <person name="Yamamoto K."/>
            <person name="Antonio B.A."/>
            <person name="Baba T."/>
            <person name="Sakata K."/>
            <person name="Nagamura Y."/>
            <person name="Aoki H."/>
            <person name="Arikawa K."/>
            <person name="Arita K."/>
            <person name="Bito T."/>
            <person name="Chiden Y."/>
            <person name="Fujitsuka N."/>
            <person name="Fukunaka R."/>
            <person name="Hamada M."/>
            <person name="Harada C."/>
            <person name="Hayashi A."/>
            <person name="Hijishita S."/>
            <person name="Honda M."/>
            <person name="Hosokawa S."/>
            <person name="Ichikawa Y."/>
            <person name="Idonuma A."/>
            <person name="Iijima M."/>
            <person name="Ikeda M."/>
            <person name="Ikeno M."/>
            <person name="Ito K."/>
            <person name="Ito S."/>
            <person name="Ito T."/>
            <person name="Ito Y."/>
            <person name="Ito Y."/>
            <person name="Iwabuchi A."/>
            <person name="Kamiya K."/>
            <person name="Karasawa W."/>
            <person name="Kurita K."/>
            <person name="Katagiri S."/>
            <person name="Kikuta A."/>
            <person name="Kobayashi H."/>
            <person name="Kobayashi N."/>
            <person name="Machita K."/>
            <person name="Maehara T."/>
            <person name="Masukawa M."/>
            <person name="Mizubayashi T."/>
            <person name="Mukai Y."/>
            <person name="Nagasaki H."/>
            <person name="Nagata Y."/>
            <person name="Naito S."/>
            <person name="Nakashima M."/>
            <person name="Nakama Y."/>
            <person name="Nakamichi Y."/>
            <person name="Nakamura M."/>
            <person name="Meguro A."/>
            <person name="Negishi M."/>
            <person name="Ohta I."/>
            <person name="Ohta T."/>
            <person name="Okamoto M."/>
            <person name="Ono N."/>
            <person name="Saji S."/>
            <person name="Sakaguchi M."/>
            <person name="Sakai K."/>
            <person name="Shibata M."/>
            <person name="Shimokawa T."/>
            <person name="Song J."/>
            <person name="Takazaki Y."/>
            <person name="Terasawa K."/>
            <person name="Tsugane M."/>
            <person name="Tsuji K."/>
            <person name="Ueda S."/>
            <person name="Waki K."/>
            <person name="Yamagata H."/>
            <person name="Yamamoto M."/>
            <person name="Yamamoto S."/>
            <person name="Yamane H."/>
            <person name="Yoshiki S."/>
            <person name="Yoshihara R."/>
            <person name="Yukawa K."/>
            <person name="Zhong H."/>
            <person name="Yano M."/>
            <person name="Yuan Q."/>
            <person name="Ouyang S."/>
            <person name="Liu J."/>
            <person name="Jones K.M."/>
            <person name="Gansberger K."/>
            <person name="Moffat K."/>
            <person name="Hill J."/>
            <person name="Bera J."/>
            <person name="Fadrosh D."/>
            <person name="Jin S."/>
            <person name="Johri S."/>
            <person name="Kim M."/>
            <person name="Overton L."/>
            <person name="Reardon M."/>
            <person name="Tsitrin T."/>
            <person name="Vuong H."/>
            <person name="Weaver B."/>
            <person name="Ciecko A."/>
            <person name="Tallon L."/>
            <person name="Jackson J."/>
            <person name="Pai G."/>
            <person name="Aken S.V."/>
            <person name="Utterback T."/>
            <person name="Reidmuller S."/>
            <person name="Feldblyum T."/>
            <person name="Hsiao J."/>
            <person name="Zismann V."/>
            <person name="Iobst S."/>
            <person name="de Vazeille A.R."/>
            <person name="Buell C.R."/>
            <person name="Ying K."/>
            <person name="Li Y."/>
            <person name="Lu T."/>
            <person name="Huang Y."/>
            <person name="Zhao Q."/>
            <person name="Feng Q."/>
            <person name="Zhang L."/>
            <person name="Zhu J."/>
            <person name="Weng Q."/>
            <person name="Mu J."/>
            <person name="Lu Y."/>
            <person name="Fan D."/>
            <person name="Liu Y."/>
            <person name="Guan J."/>
            <person name="Zhang Y."/>
            <person name="Yu S."/>
            <person name="Liu X."/>
            <person name="Zhang Y."/>
            <person name="Hong G."/>
            <person name="Han B."/>
            <person name="Choisne N."/>
            <person name="Demange N."/>
            <person name="Orjeda G."/>
            <person name="Samain S."/>
            <person name="Cattolico L."/>
            <person name="Pelletier E."/>
            <person name="Couloux A."/>
            <person name="Segurens B."/>
            <person name="Wincker P."/>
            <person name="D'Hont A."/>
            <person name="Scarpelli C."/>
            <person name="Weissenbach J."/>
            <person name="Salanoubat M."/>
            <person name="Quetier F."/>
            <person name="Yu Y."/>
            <person name="Kim H.R."/>
            <person name="Rambo T."/>
            <person name="Currie J."/>
            <person name="Collura K."/>
            <person name="Luo M."/>
            <person name="Yang T."/>
            <person name="Ammiraju J.S.S."/>
            <person name="Engler F."/>
            <person name="Soderlund C."/>
            <person name="Wing R.A."/>
            <person name="Palmer L.E."/>
            <person name="de la Bastide M."/>
            <person name="Spiegel L."/>
            <person name="Nascimento L."/>
            <person name="Zutavern T."/>
            <person name="O'Shaughnessy A."/>
            <person name="Dike S."/>
            <person name="Dedhia N."/>
            <person name="Preston R."/>
            <person name="Balija V."/>
            <person name="McCombie W.R."/>
            <person name="Chow T."/>
            <person name="Chen H."/>
            <person name="Chung M."/>
            <person name="Chen C."/>
            <person name="Shaw J."/>
            <person name="Wu H."/>
            <person name="Hsiao K."/>
            <person name="Chao Y."/>
            <person name="Chu M."/>
            <person name="Cheng C."/>
            <person name="Hour A."/>
            <person name="Lee P."/>
            <person name="Lin S."/>
            <person name="Lin Y."/>
            <person name="Liou J."/>
            <person name="Liu S."/>
            <person name="Hsing Y."/>
            <person name="Raghuvanshi S."/>
            <person name="Mohanty A."/>
            <person name="Bharti A.K."/>
            <person name="Gaur A."/>
            <person name="Gupta V."/>
            <person name="Kumar D."/>
            <person name="Ravi V."/>
            <person name="Vij S."/>
            <person name="Kapur A."/>
            <person name="Khurana P."/>
            <person name="Khurana P."/>
            <person name="Khurana J.P."/>
            <person name="Tyagi A.K."/>
            <person name="Gaikwad K."/>
            <person name="Singh A."/>
            <person name="Dalal V."/>
            <person name="Srivastava S."/>
            <person name="Dixit A."/>
            <person name="Pal A.K."/>
            <person name="Ghazi I.A."/>
            <person name="Yadav M."/>
            <person name="Pandit A."/>
            <person name="Bhargava A."/>
            <person name="Sureshbabu K."/>
            <person name="Batra K."/>
            <person name="Sharma T.R."/>
            <person name="Mohapatra T."/>
            <person name="Singh N.K."/>
            <person name="Messing J."/>
            <person name="Nelson A.B."/>
            <person name="Fuks G."/>
            <person name="Kavchok S."/>
            <person name="Keizer G."/>
            <person name="Linton E."/>
            <person name="Llaca V."/>
            <person name="Song R."/>
            <person name="Tanyolac B."/>
            <person name="Young S."/>
            <person name="Ho-Il K."/>
            <person name="Hahn J.H."/>
            <person name="Sangsakoo G."/>
            <person name="Vanavichit A."/>
            <person name="de Mattos Luiz.A.T."/>
            <person name="Zimmer P.D."/>
            <person name="Malone G."/>
            <person name="Dellagostin O."/>
            <person name="de Oliveira A.C."/>
            <person name="Bevan M."/>
            <person name="Bancroft I."/>
            <person name="Minx P."/>
            <person name="Cordum H."/>
            <person name="Wilson R."/>
            <person name="Cheng Z."/>
            <person name="Jin W."/>
            <person name="Jiang J."/>
            <person name="Leong S.A."/>
            <person name="Iwama H."/>
            <person name="Gojobori T."/>
            <person name="Itoh T."/>
            <person name="Niimura Y."/>
            <person name="Fujii Y."/>
            <person name="Habara T."/>
            <person name="Sakai H."/>
            <person name="Sato Y."/>
            <person name="Wilson G."/>
            <person name="Kumar K."/>
            <person name="McCouch S."/>
            <person name="Juretic N."/>
            <person name="Hoen D."/>
            <person name="Wright S."/>
            <person name="Bruskiewich R."/>
            <person name="Bureau T."/>
            <person name="Miyao A."/>
            <person name="Hirochika H."/>
            <person name="Nishikawa T."/>
            <person name="Kadowaki K."/>
            <person name="Sugiura M."/>
            <person name="Burr B."/>
            <person name="Sasaki T."/>
        </authorList>
    </citation>
    <scope>NUCLEOTIDE SEQUENCE [LARGE SCALE GENOMIC DNA]</scope>
    <source>
        <strain evidence="3">cv. Nipponbare</strain>
    </source>
</reference>
<feature type="compositionally biased region" description="Low complexity" evidence="1">
    <location>
        <begin position="7"/>
        <end position="23"/>
    </location>
</feature>
<evidence type="ECO:0000256" key="1">
    <source>
        <dbReference type="SAM" id="MobiDB-lite"/>
    </source>
</evidence>
<reference evidence="2 3" key="2">
    <citation type="journal article" date="2013" name="Plant Cell Physiol.">
        <title>Rice Annotation Project Database (RAP-DB): an integrative and interactive database for rice genomics.</title>
        <authorList>
            <person name="Sakai H."/>
            <person name="Lee S.S."/>
            <person name="Tanaka T."/>
            <person name="Numa H."/>
            <person name="Kim J."/>
            <person name="Kawahara Y."/>
            <person name="Wakimoto H."/>
            <person name="Yang C.C."/>
            <person name="Iwamoto M."/>
            <person name="Abe T."/>
            <person name="Yamada Y."/>
            <person name="Muto A."/>
            <person name="Inokuchi H."/>
            <person name="Ikemura T."/>
            <person name="Matsumoto T."/>
            <person name="Sasaki T."/>
            <person name="Itoh T."/>
        </authorList>
    </citation>
    <scope>NUCLEOTIDE SEQUENCE [LARGE SCALE GENOMIC DNA]</scope>
    <source>
        <strain evidence="3">cv. Nipponbare</strain>
    </source>
</reference>
<reference evidence="2 3" key="3">
    <citation type="journal article" date="2013" name="Rice">
        <title>Improvement of the Oryza sativa Nipponbare reference genome using next generation sequence and optical map data.</title>
        <authorList>
            <person name="Kawahara Y."/>
            <person name="de la Bastide M."/>
            <person name="Hamilton J.P."/>
            <person name="Kanamori H."/>
            <person name="McCombie W.R."/>
            <person name="Ouyang S."/>
            <person name="Schwartz D.C."/>
            <person name="Tanaka T."/>
            <person name="Wu J."/>
            <person name="Zhou S."/>
            <person name="Childs K.L."/>
            <person name="Davidson R.M."/>
            <person name="Lin H."/>
            <person name="Quesada-Ocampo L."/>
            <person name="Vaillancourt B."/>
            <person name="Sakai H."/>
            <person name="Lee S.S."/>
            <person name="Kim J."/>
            <person name="Numa H."/>
            <person name="Itoh T."/>
            <person name="Buell C.R."/>
            <person name="Matsumoto T."/>
        </authorList>
    </citation>
    <scope>NUCLEOTIDE SEQUENCE [LARGE SCALE GENOMIC DNA]</scope>
    <source>
        <strain evidence="3">cv. Nipponbare</strain>
    </source>
</reference>
<dbReference type="InParanoid" id="A0A0P0YAU6"/>
<evidence type="ECO:0000313" key="2">
    <source>
        <dbReference type="EMBL" id="BAT17487.1"/>
    </source>
</evidence>
<protein>
    <submittedName>
        <fullName evidence="2">Os12g0539333 protein</fullName>
    </submittedName>
</protein>
<dbReference type="Proteomes" id="UP000059680">
    <property type="component" value="Chromosome 12"/>
</dbReference>
<accession>A0A0P0YAU6</accession>
<feature type="region of interest" description="Disordered" evidence="1">
    <location>
        <begin position="1"/>
        <end position="143"/>
    </location>
</feature>